<dbReference type="EMBL" id="JYDP01000195">
    <property type="protein sequence ID" value="KRZ03348.1"/>
    <property type="molecule type" value="Genomic_DNA"/>
</dbReference>
<feature type="region of interest" description="Disordered" evidence="1">
    <location>
        <begin position="1"/>
        <end position="34"/>
    </location>
</feature>
<proteinExistence type="predicted"/>
<name>A0A0V1GZU2_9BILA</name>
<accession>A0A0V1GZU2</accession>
<dbReference type="AlphaFoldDB" id="A0A0V1GZU2"/>
<evidence type="ECO:0000313" key="2">
    <source>
        <dbReference type="EMBL" id="KRZ03348.1"/>
    </source>
</evidence>
<dbReference type="Proteomes" id="UP000055024">
    <property type="component" value="Unassembled WGS sequence"/>
</dbReference>
<protein>
    <submittedName>
        <fullName evidence="2">Uncharacterized protein</fullName>
    </submittedName>
</protein>
<feature type="compositionally biased region" description="Polar residues" evidence="1">
    <location>
        <begin position="12"/>
        <end position="34"/>
    </location>
</feature>
<reference evidence="2 3" key="1">
    <citation type="submission" date="2015-01" db="EMBL/GenBank/DDBJ databases">
        <title>Evolution of Trichinella species and genotypes.</title>
        <authorList>
            <person name="Korhonen P.K."/>
            <person name="Edoardo P."/>
            <person name="Giuseppe L.R."/>
            <person name="Gasser R.B."/>
        </authorList>
    </citation>
    <scope>NUCLEOTIDE SEQUENCE [LARGE SCALE GENOMIC DNA]</scope>
    <source>
        <strain evidence="2">ISS1029</strain>
    </source>
</reference>
<sequence length="79" mass="8874">MCAETLRGRRGTISTNLKTQKSSTAMTMSPSTQKTHTHFINLKSMMSLERSGASNASDSLESAGDFLRWEQLWGLMYRN</sequence>
<organism evidence="2 3">
    <name type="scientific">Trichinella zimbabwensis</name>
    <dbReference type="NCBI Taxonomy" id="268475"/>
    <lineage>
        <taxon>Eukaryota</taxon>
        <taxon>Metazoa</taxon>
        <taxon>Ecdysozoa</taxon>
        <taxon>Nematoda</taxon>
        <taxon>Enoplea</taxon>
        <taxon>Dorylaimia</taxon>
        <taxon>Trichinellida</taxon>
        <taxon>Trichinellidae</taxon>
        <taxon>Trichinella</taxon>
    </lineage>
</organism>
<evidence type="ECO:0000256" key="1">
    <source>
        <dbReference type="SAM" id="MobiDB-lite"/>
    </source>
</evidence>
<evidence type="ECO:0000313" key="3">
    <source>
        <dbReference type="Proteomes" id="UP000055024"/>
    </source>
</evidence>
<keyword evidence="3" id="KW-1185">Reference proteome</keyword>
<gene>
    <name evidence="2" type="ORF">T11_594</name>
</gene>
<comment type="caution">
    <text evidence="2">The sequence shown here is derived from an EMBL/GenBank/DDBJ whole genome shotgun (WGS) entry which is preliminary data.</text>
</comment>